<protein>
    <submittedName>
        <fullName evidence="2">Histidinol phosphatase of the PHP family protein</fullName>
    </submittedName>
</protein>
<dbReference type="EMBL" id="QGQD01000054">
    <property type="protein sequence ID" value="TLD00486.1"/>
    <property type="molecule type" value="Genomic_DNA"/>
</dbReference>
<dbReference type="GO" id="GO:0004534">
    <property type="term" value="F:5'-3' RNA exonuclease activity"/>
    <property type="evidence" value="ECO:0007669"/>
    <property type="project" value="TreeGrafter"/>
</dbReference>
<dbReference type="PANTHER" id="PTHR42924:SF3">
    <property type="entry name" value="POLYMERASE_HISTIDINOL PHOSPHATASE N-TERMINAL DOMAIN-CONTAINING PROTEIN"/>
    <property type="match status" value="1"/>
</dbReference>
<dbReference type="InterPro" id="IPR004013">
    <property type="entry name" value="PHP_dom"/>
</dbReference>
<dbReference type="Pfam" id="PF02811">
    <property type="entry name" value="PHP"/>
    <property type="match status" value="1"/>
</dbReference>
<dbReference type="PANTHER" id="PTHR42924">
    <property type="entry name" value="EXONUCLEASE"/>
    <property type="match status" value="1"/>
</dbReference>
<feature type="domain" description="Polymerase/histidinol phosphatase N-terminal" evidence="1">
    <location>
        <begin position="3"/>
        <end position="74"/>
    </location>
</feature>
<proteinExistence type="predicted"/>
<evidence type="ECO:0000313" key="3">
    <source>
        <dbReference type="Proteomes" id="UP000306509"/>
    </source>
</evidence>
<dbReference type="SUPFAM" id="SSF89550">
    <property type="entry name" value="PHP domain-like"/>
    <property type="match status" value="1"/>
</dbReference>
<dbReference type="InterPro" id="IPR016195">
    <property type="entry name" value="Pol/histidinol_Pase-like"/>
</dbReference>
<dbReference type="Pfam" id="PF13263">
    <property type="entry name" value="PHP_C"/>
    <property type="match status" value="1"/>
</dbReference>
<accession>A0A4U8QFB5</accession>
<sequence>MKFDLHCHTSHGSLDGKVSIENYIQLLQRHGFDGMLITDHNSYNGYRAYKKLHESTHKYDDFIVLKGVEYDTLDAGHFLVIMPDRIKLPILEIRGMPLSLLMRIVHVFGGILGPAHPYGAKFLSAMHSKKLKRHPELIYDFDFIETDNTCNPHQGNILARDLAKRYHKPAIAGSDAHKVKYIGTAYTDIDYTIKGNNDFINAVRLKKIAGCRCRDEVYSEPKVVTKILPVSLAWKVYNYGLGFLKAYSRKVNLKNLKELWEKFKHEALPENKADLYRNGHPHHASK</sequence>
<dbReference type="RefSeq" id="WP_138002583.1">
    <property type="nucleotide sequence ID" value="NZ_QGQD01000054.1"/>
</dbReference>
<dbReference type="SMART" id="SM00481">
    <property type="entry name" value="POLIIIAc"/>
    <property type="match status" value="1"/>
</dbReference>
<organism evidence="2 3">
    <name type="scientific">Robinsoniella peoriensis</name>
    <dbReference type="NCBI Taxonomy" id="180332"/>
    <lineage>
        <taxon>Bacteria</taxon>
        <taxon>Bacillati</taxon>
        <taxon>Bacillota</taxon>
        <taxon>Clostridia</taxon>
        <taxon>Lachnospirales</taxon>
        <taxon>Lachnospiraceae</taxon>
        <taxon>Robinsoniella</taxon>
    </lineage>
</organism>
<dbReference type="InterPro" id="IPR052018">
    <property type="entry name" value="PHP_domain"/>
</dbReference>
<dbReference type="InterPro" id="IPR003141">
    <property type="entry name" value="Pol/His_phosphatase_N"/>
</dbReference>
<evidence type="ECO:0000313" key="2">
    <source>
        <dbReference type="EMBL" id="TLD00486.1"/>
    </source>
</evidence>
<dbReference type="CDD" id="cd07432">
    <property type="entry name" value="PHP_HisPPase"/>
    <property type="match status" value="1"/>
</dbReference>
<dbReference type="Proteomes" id="UP000306509">
    <property type="component" value="Unassembled WGS sequence"/>
</dbReference>
<dbReference type="Gene3D" id="3.20.20.140">
    <property type="entry name" value="Metal-dependent hydrolases"/>
    <property type="match status" value="1"/>
</dbReference>
<dbReference type="AlphaFoldDB" id="A0A4U8QFB5"/>
<reference evidence="2 3" key="1">
    <citation type="journal article" date="2019" name="Anaerobe">
        <title>Detection of Robinsoniella peoriensis in multiple bone samples of a trauma patient.</title>
        <authorList>
            <person name="Schrottner P."/>
            <person name="Hartwich K."/>
            <person name="Bunk B."/>
            <person name="Schober I."/>
            <person name="Helbig S."/>
            <person name="Rudolph W.W."/>
            <person name="Gunzer F."/>
        </authorList>
    </citation>
    <scope>NUCLEOTIDE SEQUENCE [LARGE SCALE GENOMIC DNA]</scope>
    <source>
        <strain evidence="2 3">DSM 106044</strain>
    </source>
</reference>
<gene>
    <name evidence="2" type="ORF">DSM106044_02619</name>
</gene>
<dbReference type="GO" id="GO:0035312">
    <property type="term" value="F:5'-3' DNA exonuclease activity"/>
    <property type="evidence" value="ECO:0007669"/>
    <property type="project" value="TreeGrafter"/>
</dbReference>
<dbReference type="STRING" id="180332.GCA_000797495_01340"/>
<keyword evidence="3" id="KW-1185">Reference proteome</keyword>
<comment type="caution">
    <text evidence="2">The sequence shown here is derived from an EMBL/GenBank/DDBJ whole genome shotgun (WGS) entry which is preliminary data.</text>
</comment>
<name>A0A4U8QFB5_9FIRM</name>
<evidence type="ECO:0000259" key="1">
    <source>
        <dbReference type="SMART" id="SM00481"/>
    </source>
</evidence>